<name>A0A9D5CX97_9LILI</name>
<keyword evidence="1" id="KW-0732">Signal</keyword>
<comment type="caution">
    <text evidence="2">The sequence shown here is derived from an EMBL/GenBank/DDBJ whole genome shotgun (WGS) entry which is preliminary data.</text>
</comment>
<reference evidence="2" key="1">
    <citation type="submission" date="2021-03" db="EMBL/GenBank/DDBJ databases">
        <authorList>
            <person name="Li Z."/>
            <person name="Yang C."/>
        </authorList>
    </citation>
    <scope>NUCLEOTIDE SEQUENCE</scope>
    <source>
        <strain evidence="2">Dzin_1.0</strain>
        <tissue evidence="2">Leaf</tissue>
    </source>
</reference>
<dbReference type="EMBL" id="JAGGNH010000002">
    <property type="protein sequence ID" value="KAJ0980769.1"/>
    <property type="molecule type" value="Genomic_DNA"/>
</dbReference>
<protein>
    <submittedName>
        <fullName evidence="2">Uncharacterized protein</fullName>
    </submittedName>
</protein>
<accession>A0A9D5CX97</accession>
<proteinExistence type="predicted"/>
<organism evidence="2 3">
    <name type="scientific">Dioscorea zingiberensis</name>
    <dbReference type="NCBI Taxonomy" id="325984"/>
    <lineage>
        <taxon>Eukaryota</taxon>
        <taxon>Viridiplantae</taxon>
        <taxon>Streptophyta</taxon>
        <taxon>Embryophyta</taxon>
        <taxon>Tracheophyta</taxon>
        <taxon>Spermatophyta</taxon>
        <taxon>Magnoliopsida</taxon>
        <taxon>Liliopsida</taxon>
        <taxon>Dioscoreales</taxon>
        <taxon>Dioscoreaceae</taxon>
        <taxon>Dioscorea</taxon>
    </lineage>
</organism>
<feature type="chain" id="PRO_5039323944" evidence="1">
    <location>
        <begin position="25"/>
        <end position="107"/>
    </location>
</feature>
<evidence type="ECO:0000313" key="2">
    <source>
        <dbReference type="EMBL" id="KAJ0980769.1"/>
    </source>
</evidence>
<sequence length="107" mass="11724">MAKFAHTIAIAAILLLSASITTIAREFADEPSPADAITGDYPYYTGIFDITVIADEPSYAEGPNEDIDQVIYEDIGYTIPFLGLGLINPLEWLSSILDFAKNFLFES</sequence>
<reference evidence="2" key="2">
    <citation type="journal article" date="2022" name="Hortic Res">
        <title>The genome of Dioscorea zingiberensis sheds light on the biosynthesis, origin and evolution of the medicinally important diosgenin saponins.</title>
        <authorList>
            <person name="Li Y."/>
            <person name="Tan C."/>
            <person name="Li Z."/>
            <person name="Guo J."/>
            <person name="Li S."/>
            <person name="Chen X."/>
            <person name="Wang C."/>
            <person name="Dai X."/>
            <person name="Yang H."/>
            <person name="Song W."/>
            <person name="Hou L."/>
            <person name="Xu J."/>
            <person name="Tong Z."/>
            <person name="Xu A."/>
            <person name="Yuan X."/>
            <person name="Wang W."/>
            <person name="Yang Q."/>
            <person name="Chen L."/>
            <person name="Sun Z."/>
            <person name="Wang K."/>
            <person name="Pan B."/>
            <person name="Chen J."/>
            <person name="Bao Y."/>
            <person name="Liu F."/>
            <person name="Qi X."/>
            <person name="Gang D.R."/>
            <person name="Wen J."/>
            <person name="Li J."/>
        </authorList>
    </citation>
    <scope>NUCLEOTIDE SEQUENCE</scope>
    <source>
        <strain evidence="2">Dzin_1.0</strain>
    </source>
</reference>
<gene>
    <name evidence="2" type="ORF">J5N97_009024</name>
</gene>
<keyword evidence="3" id="KW-1185">Reference proteome</keyword>
<dbReference type="AlphaFoldDB" id="A0A9D5CX97"/>
<evidence type="ECO:0000256" key="1">
    <source>
        <dbReference type="SAM" id="SignalP"/>
    </source>
</evidence>
<feature type="signal peptide" evidence="1">
    <location>
        <begin position="1"/>
        <end position="24"/>
    </location>
</feature>
<evidence type="ECO:0000313" key="3">
    <source>
        <dbReference type="Proteomes" id="UP001085076"/>
    </source>
</evidence>
<dbReference type="Proteomes" id="UP001085076">
    <property type="component" value="Miscellaneous, Linkage group lg02"/>
</dbReference>